<feature type="domain" description="PH" evidence="2">
    <location>
        <begin position="116"/>
        <end position="224"/>
    </location>
</feature>
<dbReference type="Proteomes" id="UP000007875">
    <property type="component" value="Unassembled WGS sequence"/>
</dbReference>
<dbReference type="InterPro" id="IPR051707">
    <property type="entry name" value="PI-Interact_SigTrans_Reg"/>
</dbReference>
<reference evidence="3" key="2">
    <citation type="submission" date="2025-08" db="UniProtKB">
        <authorList>
            <consortium name="Ensembl"/>
        </authorList>
    </citation>
    <scope>IDENTIFICATION</scope>
</reference>
<reference evidence="4" key="1">
    <citation type="submission" date="2003-08" db="EMBL/GenBank/DDBJ databases">
        <authorList>
            <person name="Birren B."/>
            <person name="Nusbaum C."/>
            <person name="Abebe A."/>
            <person name="Abouelleil A."/>
            <person name="Adekoya E."/>
            <person name="Ait-zahra M."/>
            <person name="Allen N."/>
            <person name="Allen T."/>
            <person name="An P."/>
            <person name="Anderson M."/>
            <person name="Anderson S."/>
            <person name="Arachchi H."/>
            <person name="Armbruster J."/>
            <person name="Bachantsang P."/>
            <person name="Baldwin J."/>
            <person name="Barry A."/>
            <person name="Bayul T."/>
            <person name="Blitshsteyn B."/>
            <person name="Bloom T."/>
            <person name="Blye J."/>
            <person name="Boguslavskiy L."/>
            <person name="Borowsky M."/>
            <person name="Boukhgalter B."/>
            <person name="Brunache A."/>
            <person name="Butler J."/>
            <person name="Calixte N."/>
            <person name="Calvo S."/>
            <person name="Camarata J."/>
            <person name="Campo K."/>
            <person name="Chang J."/>
            <person name="Cheshatsang Y."/>
            <person name="Citroen M."/>
            <person name="Collymore A."/>
            <person name="Considine T."/>
            <person name="Cook A."/>
            <person name="Cooke P."/>
            <person name="Corum B."/>
            <person name="Cuomo C."/>
            <person name="David R."/>
            <person name="Dawoe T."/>
            <person name="Degray S."/>
            <person name="Dodge S."/>
            <person name="Dooley K."/>
            <person name="Dorje P."/>
            <person name="Dorjee K."/>
            <person name="Dorris L."/>
            <person name="Duffey N."/>
            <person name="Dupes A."/>
            <person name="Elkins T."/>
            <person name="Engels R."/>
            <person name="Erickson J."/>
            <person name="Farina A."/>
            <person name="Faro S."/>
            <person name="Ferreira P."/>
            <person name="Fischer H."/>
            <person name="Fitzgerald M."/>
            <person name="Foley K."/>
            <person name="Gage D."/>
            <person name="Galagan J."/>
            <person name="Gearin G."/>
            <person name="Gnerre S."/>
            <person name="Gnirke A."/>
            <person name="Goyette A."/>
            <person name="Graham J."/>
            <person name="Grandbois E."/>
            <person name="Gyaltsen K."/>
            <person name="Hafez N."/>
            <person name="Hagopian D."/>
            <person name="Hagos B."/>
            <person name="Hall J."/>
            <person name="Hatcher B."/>
            <person name="Heller A."/>
            <person name="Higgins H."/>
            <person name="Honan T."/>
            <person name="Horn A."/>
            <person name="Houde N."/>
            <person name="Hughes L."/>
            <person name="Hulme W."/>
            <person name="Husby E."/>
            <person name="Iliev I."/>
            <person name="Jaffe D."/>
            <person name="Jones C."/>
            <person name="Kamal M."/>
            <person name="Kamat A."/>
            <person name="Kamvysselis M."/>
            <person name="Karlsson E."/>
            <person name="Kells C."/>
            <person name="Kieu A."/>
            <person name="Kisner P."/>
            <person name="Kodira C."/>
            <person name="Kulbokas E."/>
            <person name="Labutti K."/>
            <person name="Lama D."/>
            <person name="Landers T."/>
            <person name="Leger J."/>
            <person name="Levine S."/>
            <person name="Lewis D."/>
            <person name="Lewis T."/>
            <person name="Lindblad-toh K."/>
            <person name="Liu X."/>
            <person name="Lokyitsang T."/>
            <person name="Lokyitsang Y."/>
            <person name="Lucien O."/>
            <person name="Lui A."/>
            <person name="Ma L.J."/>
            <person name="Mabbitt R."/>
            <person name="Macdonald J."/>
            <person name="Maclean C."/>
            <person name="Major J."/>
            <person name="Manning J."/>
            <person name="Marabella R."/>
            <person name="Maru K."/>
            <person name="Matthews C."/>
            <person name="Mauceli E."/>
            <person name="Mccarthy M."/>
            <person name="Mcdonough S."/>
            <person name="Mcghee T."/>
            <person name="Meldrim J."/>
            <person name="Meneus L."/>
            <person name="Mesirov J."/>
            <person name="Mihalev A."/>
            <person name="Mihova T."/>
            <person name="Mikkelsen T."/>
            <person name="Mlenga V."/>
            <person name="Moru K."/>
            <person name="Mozes J."/>
            <person name="Mulrain L."/>
            <person name="Munson G."/>
            <person name="Naylor J."/>
            <person name="Newes C."/>
            <person name="Nguyen C."/>
            <person name="Nguyen N."/>
            <person name="Nguyen T."/>
            <person name="Nicol R."/>
            <person name="Nielsen C."/>
            <person name="Nizzari M."/>
            <person name="Norbu C."/>
            <person name="Norbu N."/>
            <person name="O'donnell P."/>
            <person name="Okoawo O."/>
            <person name="O'leary S."/>
            <person name="Omotosho B."/>
            <person name="O'neill K."/>
            <person name="Osman S."/>
            <person name="Parker S."/>
            <person name="Perrin D."/>
            <person name="Phunkhang P."/>
            <person name="Piqani B."/>
            <person name="Purcell S."/>
            <person name="Rachupka T."/>
            <person name="Ramasamy U."/>
            <person name="Rameau R."/>
            <person name="Ray V."/>
            <person name="Raymond C."/>
            <person name="Retta R."/>
            <person name="Richardson S."/>
            <person name="Rise C."/>
            <person name="Rodriguez J."/>
            <person name="Rogers J."/>
            <person name="Rogov P."/>
            <person name="Rutman M."/>
            <person name="Schupbach R."/>
            <person name="Seaman C."/>
            <person name="Settipalli S."/>
            <person name="Sharpe T."/>
            <person name="Sheridan J."/>
            <person name="Sherpa N."/>
            <person name="Shi J."/>
            <person name="Smirnov S."/>
            <person name="Smith C."/>
            <person name="Sougnez C."/>
            <person name="Spencer B."/>
            <person name="Stalker J."/>
            <person name="Stange-thomann N."/>
            <person name="Stavropoulos S."/>
            <person name="Stetson K."/>
            <person name="Stone C."/>
            <person name="Stone S."/>
            <person name="Stubbs M."/>
            <person name="Talamas J."/>
            <person name="Tchuinga P."/>
            <person name="Tenzing P."/>
            <person name="Tesfaye S."/>
            <person name="Theodore J."/>
            <person name="Thoulutsang Y."/>
            <person name="Topham K."/>
            <person name="Towey S."/>
            <person name="Tsamla T."/>
            <person name="Tsomo N."/>
            <person name="Vallee D."/>
            <person name="Vassiliev H."/>
            <person name="Venkataraman V."/>
            <person name="Vinson J."/>
            <person name="Vo A."/>
            <person name="Wade C."/>
            <person name="Wang S."/>
            <person name="Wangchuk T."/>
            <person name="Wangdi T."/>
            <person name="Whittaker C."/>
            <person name="Wilkinson J."/>
            <person name="Wu Y."/>
            <person name="Wyman D."/>
            <person name="Yadav S."/>
            <person name="Yang S."/>
            <person name="Yang X."/>
            <person name="Yeager S."/>
            <person name="Yee E."/>
            <person name="Young G."/>
            <person name="Zainoun J."/>
            <person name="Zembeck L."/>
            <person name="Zimmer A."/>
            <person name="Zody M."/>
            <person name="Lander E."/>
        </authorList>
    </citation>
    <scope>NUCLEOTIDE SEQUENCE [LARGE SCALE GENOMIC DNA]</scope>
</reference>
<dbReference type="InterPro" id="IPR001849">
    <property type="entry name" value="PH_domain"/>
</dbReference>
<dbReference type="PROSITE" id="PS50003">
    <property type="entry name" value="PH_DOMAIN"/>
    <property type="match status" value="1"/>
</dbReference>
<proteinExistence type="predicted"/>
<dbReference type="SUPFAM" id="SSF50729">
    <property type="entry name" value="PH domain-like"/>
    <property type="match status" value="1"/>
</dbReference>
<dbReference type="Ensembl" id="ENSCSAVT00000013056.1">
    <property type="protein sequence ID" value="ENSCSAVP00000012907.1"/>
    <property type="gene ID" value="ENSCSAVG00000007581.1"/>
</dbReference>
<dbReference type="SMART" id="SM00233">
    <property type="entry name" value="PH"/>
    <property type="match status" value="1"/>
</dbReference>
<feature type="region of interest" description="Disordered" evidence="1">
    <location>
        <begin position="83"/>
        <end position="105"/>
    </location>
</feature>
<evidence type="ECO:0000259" key="2">
    <source>
        <dbReference type="PROSITE" id="PS50003"/>
    </source>
</evidence>
<feature type="compositionally biased region" description="Basic and acidic residues" evidence="1">
    <location>
        <begin position="92"/>
        <end position="104"/>
    </location>
</feature>
<protein>
    <recommendedName>
        <fullName evidence="2">PH domain-containing protein</fullName>
    </recommendedName>
</protein>
<organism evidence="3 4">
    <name type="scientific">Ciona savignyi</name>
    <name type="common">Pacific transparent sea squirt</name>
    <dbReference type="NCBI Taxonomy" id="51511"/>
    <lineage>
        <taxon>Eukaryota</taxon>
        <taxon>Metazoa</taxon>
        <taxon>Chordata</taxon>
        <taxon>Tunicata</taxon>
        <taxon>Ascidiacea</taxon>
        <taxon>Phlebobranchia</taxon>
        <taxon>Cionidae</taxon>
        <taxon>Ciona</taxon>
    </lineage>
</organism>
<evidence type="ECO:0000256" key="1">
    <source>
        <dbReference type="SAM" id="MobiDB-lite"/>
    </source>
</evidence>
<dbReference type="InParanoid" id="H2Z5P5"/>
<dbReference type="FunCoup" id="H2Z5P5">
    <property type="interactions" value="5"/>
</dbReference>
<dbReference type="eggNOG" id="ENOG502QYJ8">
    <property type="taxonomic scope" value="Eukaryota"/>
</dbReference>
<accession>H2Z5P5</accession>
<dbReference type="STRING" id="51511.ENSCSAVP00000012907"/>
<dbReference type="InterPro" id="IPR011993">
    <property type="entry name" value="PH-like_dom_sf"/>
</dbReference>
<dbReference type="AlphaFoldDB" id="H2Z5P5"/>
<reference evidence="3" key="3">
    <citation type="submission" date="2025-09" db="UniProtKB">
        <authorList>
            <consortium name="Ensembl"/>
        </authorList>
    </citation>
    <scope>IDENTIFICATION</scope>
</reference>
<dbReference type="Gene3D" id="2.30.29.30">
    <property type="entry name" value="Pleckstrin-homology domain (PH domain)/Phosphotyrosine-binding domain (PTB)"/>
    <property type="match status" value="1"/>
</dbReference>
<evidence type="ECO:0000313" key="3">
    <source>
        <dbReference type="Ensembl" id="ENSCSAVP00000012907.1"/>
    </source>
</evidence>
<evidence type="ECO:0000313" key="4">
    <source>
        <dbReference type="Proteomes" id="UP000007875"/>
    </source>
</evidence>
<dbReference type="HOGENOM" id="CLU_1199451_0_0_1"/>
<sequence>MHTDGFSGLGLQQWMWKNMGLSGSEAEITVSGLLRVGLLHCLTPDVKSLPFTDLHYYELLTDESSLKSMSSDFIQNARTQSEGDLTVVSQPQKHDKSKTLKTDDYTGLPSDLPPGKIVKRGILFKRGHFIPSWKCRSFVLQNNPGTLSYFDPSKKNPKVLNSLSLRGATVFPVAKIAAEVALKIANPPDHLFCVKVASGSLYLIIATSDVERDGWIQSIKPMCRRSAGNKC</sequence>
<keyword evidence="4" id="KW-1185">Reference proteome</keyword>
<dbReference type="PANTHER" id="PTHR14336">
    <property type="entry name" value="TANDEM PH DOMAIN CONTAINING PROTEIN"/>
    <property type="match status" value="1"/>
</dbReference>
<dbReference type="Pfam" id="PF00169">
    <property type="entry name" value="PH"/>
    <property type="match status" value="1"/>
</dbReference>
<name>H2Z5P5_CIOSA</name>